<keyword evidence="4" id="KW-1185">Reference proteome</keyword>
<feature type="region of interest" description="Disordered" evidence="1">
    <location>
        <begin position="1"/>
        <end position="35"/>
    </location>
</feature>
<keyword evidence="3" id="KW-0378">Hydrolase</keyword>
<evidence type="ECO:0000259" key="2">
    <source>
        <dbReference type="Pfam" id="PF00561"/>
    </source>
</evidence>
<evidence type="ECO:0000313" key="3">
    <source>
        <dbReference type="EMBL" id="BBY65181.1"/>
    </source>
</evidence>
<evidence type="ECO:0000313" key="4">
    <source>
        <dbReference type="Proteomes" id="UP000467148"/>
    </source>
</evidence>
<feature type="compositionally biased region" description="Basic and acidic residues" evidence="1">
    <location>
        <begin position="7"/>
        <end position="34"/>
    </location>
</feature>
<feature type="domain" description="AB hydrolase-1" evidence="2">
    <location>
        <begin position="114"/>
        <end position="366"/>
    </location>
</feature>
<dbReference type="Pfam" id="PF00561">
    <property type="entry name" value="Abhydrolase_1"/>
    <property type="match status" value="1"/>
</dbReference>
<protein>
    <submittedName>
        <fullName evidence="3">Alpha/beta hydrolase</fullName>
    </submittedName>
</protein>
<dbReference type="PRINTS" id="PR00412">
    <property type="entry name" value="EPOXHYDRLASE"/>
</dbReference>
<evidence type="ECO:0000256" key="1">
    <source>
        <dbReference type="SAM" id="MobiDB-lite"/>
    </source>
</evidence>
<proteinExistence type="predicted"/>
<dbReference type="SUPFAM" id="SSF53474">
    <property type="entry name" value="alpha/beta-Hydrolases"/>
    <property type="match status" value="1"/>
</dbReference>
<dbReference type="PANTHER" id="PTHR43689:SF8">
    <property type="entry name" value="ALPHA_BETA-HYDROLASES SUPERFAMILY PROTEIN"/>
    <property type="match status" value="1"/>
</dbReference>
<name>A0A7I7T9J7_9MYCO</name>
<dbReference type="PANTHER" id="PTHR43689">
    <property type="entry name" value="HYDROLASE"/>
    <property type="match status" value="1"/>
</dbReference>
<organism evidence="3 4">
    <name type="scientific">Mycolicibacterium helvum</name>
    <dbReference type="NCBI Taxonomy" id="1534349"/>
    <lineage>
        <taxon>Bacteria</taxon>
        <taxon>Bacillati</taxon>
        <taxon>Actinomycetota</taxon>
        <taxon>Actinomycetes</taxon>
        <taxon>Mycobacteriales</taxon>
        <taxon>Mycobacteriaceae</taxon>
        <taxon>Mycolicibacterium</taxon>
    </lineage>
</organism>
<dbReference type="KEGG" id="mhev:MHEL_34240"/>
<dbReference type="EMBL" id="AP022596">
    <property type="protein sequence ID" value="BBY65181.1"/>
    <property type="molecule type" value="Genomic_DNA"/>
</dbReference>
<reference evidence="3 4" key="1">
    <citation type="journal article" date="2019" name="Emerg. Microbes Infect.">
        <title>Comprehensive subspecies identification of 175 nontuberculous mycobacteria species based on 7547 genomic profiles.</title>
        <authorList>
            <person name="Matsumoto Y."/>
            <person name="Kinjo T."/>
            <person name="Motooka D."/>
            <person name="Nabeya D."/>
            <person name="Jung N."/>
            <person name="Uechi K."/>
            <person name="Horii T."/>
            <person name="Iida T."/>
            <person name="Fujita J."/>
            <person name="Nakamura S."/>
        </authorList>
    </citation>
    <scope>NUCLEOTIDE SEQUENCE [LARGE SCALE GENOMIC DNA]</scope>
    <source>
        <strain evidence="3 4">JCM 30396</strain>
    </source>
</reference>
<sequence length="398" mass="42730">MGSDDETNSKRGIDERLARRAAKSAERLARKTDHPGLGVGKKAGLLAGMAGLSAVGTVAGVSAARAFGHRSHVEDLYQREDFGLLDADRGCVVTTPDGIPLVVREVGPTTAPLTVVFAHGFCLRMGSFHFQRAALAARWGDQVRMVFYDQRGHGQSSPAPVDTYTVPQLGKDLETILQVMVPRGPVVLVGHSMGGMTVLSHARQFPKQYGSRIVGAALISSAAEGLSRSPLGEILQNPALEAVRFAARYAPKLVHRTRGAARSVIRPILRAASYGDDHMSPRVVAFSEEMIHDTPIATLVEFLHALEVHDESAALPVLARIPTLIACGDHDVLTPIVHSEEMAAVLPNCELLIVGGAGHLVQLEQPELINDALVHLVERATPSKLVAFTRRLKDRARG</sequence>
<dbReference type="InterPro" id="IPR000639">
    <property type="entry name" value="Epox_hydrolase-like"/>
</dbReference>
<dbReference type="InterPro" id="IPR000073">
    <property type="entry name" value="AB_hydrolase_1"/>
</dbReference>
<dbReference type="Proteomes" id="UP000467148">
    <property type="component" value="Chromosome"/>
</dbReference>
<dbReference type="Gene3D" id="3.40.50.1820">
    <property type="entry name" value="alpha/beta hydrolase"/>
    <property type="match status" value="1"/>
</dbReference>
<dbReference type="InterPro" id="IPR029058">
    <property type="entry name" value="AB_hydrolase_fold"/>
</dbReference>
<dbReference type="GO" id="GO:0016787">
    <property type="term" value="F:hydrolase activity"/>
    <property type="evidence" value="ECO:0007669"/>
    <property type="project" value="UniProtKB-KW"/>
</dbReference>
<dbReference type="AlphaFoldDB" id="A0A7I7T9J7"/>
<accession>A0A7I7T9J7</accession>
<gene>
    <name evidence="3" type="ORF">MHEL_34240</name>
</gene>